<evidence type="ECO:0000313" key="1">
    <source>
        <dbReference type="EMBL" id="PKR57352.1"/>
    </source>
</evidence>
<proteinExistence type="predicted"/>
<dbReference type="AlphaFoldDB" id="A0A2N3L3F7"/>
<comment type="caution">
    <text evidence="1">The sequence shown here is derived from an EMBL/GenBank/DDBJ whole genome shotgun (WGS) entry which is preliminary data.</text>
</comment>
<gene>
    <name evidence="1" type="ORF">COO92_15470</name>
</gene>
<keyword evidence="2" id="KW-1185">Reference proteome</keyword>
<name>A0A2N3L3F7_9PROT</name>
<reference evidence="1 2" key="1">
    <citation type="submission" date="2017-09" db="EMBL/GenBank/DDBJ databases">
        <title>Biodiversity and function of Thalassospira species in the particle-attached aromatic-hydrocarbon-degrading consortia from the surface seawater of the China South Sea.</title>
        <authorList>
            <person name="Dong C."/>
            <person name="Lai Q."/>
            <person name="Shao Z."/>
        </authorList>
    </citation>
    <scope>NUCLEOTIDE SEQUENCE [LARGE SCALE GENOMIC DNA]</scope>
    <source>
        <strain evidence="1 2">139Z-12</strain>
    </source>
</reference>
<protein>
    <submittedName>
        <fullName evidence="1">Uncharacterized protein</fullName>
    </submittedName>
</protein>
<evidence type="ECO:0000313" key="2">
    <source>
        <dbReference type="Proteomes" id="UP000233332"/>
    </source>
</evidence>
<dbReference type="EMBL" id="NXGX01000006">
    <property type="protein sequence ID" value="PKR57352.1"/>
    <property type="molecule type" value="Genomic_DNA"/>
</dbReference>
<accession>A0A2N3L3F7</accession>
<sequence>MIAPNGETALDAVPPEAFYTAEILMPCMIGFEHTLHKRPGFTVAQVLRCVFCLTARDWHAPLRPNLRPKI</sequence>
<organism evidence="1 2">
    <name type="scientific">Thalassospira lohafexi</name>
    <dbReference type="NCBI Taxonomy" id="744227"/>
    <lineage>
        <taxon>Bacteria</taxon>
        <taxon>Pseudomonadati</taxon>
        <taxon>Pseudomonadota</taxon>
        <taxon>Alphaproteobacteria</taxon>
        <taxon>Rhodospirillales</taxon>
        <taxon>Thalassospiraceae</taxon>
        <taxon>Thalassospira</taxon>
    </lineage>
</organism>
<dbReference type="Proteomes" id="UP000233332">
    <property type="component" value="Unassembled WGS sequence"/>
</dbReference>